<evidence type="ECO:0000259" key="5">
    <source>
        <dbReference type="Pfam" id="PF06441"/>
    </source>
</evidence>
<dbReference type="GO" id="GO:0004301">
    <property type="term" value="F:epoxide hydrolase activity"/>
    <property type="evidence" value="ECO:0007669"/>
    <property type="project" value="TreeGrafter"/>
</dbReference>
<dbReference type="Gene3D" id="3.40.50.1820">
    <property type="entry name" value="alpha/beta hydrolase"/>
    <property type="match status" value="1"/>
</dbReference>
<name>A0A087M7R5_9HYPH</name>
<evidence type="ECO:0000256" key="3">
    <source>
        <dbReference type="ARBA" id="ARBA00022801"/>
    </source>
</evidence>
<protein>
    <submittedName>
        <fullName evidence="6">Epoxide hydrolase</fullName>
    </submittedName>
</protein>
<dbReference type="PIRSF" id="PIRSF001112">
    <property type="entry name" value="Epoxide_hydrolase"/>
    <property type="match status" value="1"/>
</dbReference>
<evidence type="ECO:0000256" key="1">
    <source>
        <dbReference type="ARBA" id="ARBA00010088"/>
    </source>
</evidence>
<gene>
    <name evidence="6" type="ORF">JP75_01955</name>
</gene>
<dbReference type="Pfam" id="PF06441">
    <property type="entry name" value="EHN"/>
    <property type="match status" value="1"/>
</dbReference>
<evidence type="ECO:0000313" key="7">
    <source>
        <dbReference type="Proteomes" id="UP000028981"/>
    </source>
</evidence>
<dbReference type="STRING" id="46914.JP75_01955"/>
<comment type="similarity">
    <text evidence="1">Belongs to the peptidase S33 family.</text>
</comment>
<dbReference type="GO" id="GO:0097176">
    <property type="term" value="P:epoxide metabolic process"/>
    <property type="evidence" value="ECO:0007669"/>
    <property type="project" value="TreeGrafter"/>
</dbReference>
<feature type="active site" description="Nucleophile" evidence="4">
    <location>
        <position position="169"/>
    </location>
</feature>
<feature type="active site" description="Proton acceptor" evidence="4">
    <location>
        <position position="351"/>
    </location>
</feature>
<evidence type="ECO:0000256" key="2">
    <source>
        <dbReference type="ARBA" id="ARBA00022797"/>
    </source>
</evidence>
<keyword evidence="7" id="KW-1185">Reference proteome</keyword>
<keyword evidence="3 6" id="KW-0378">Hydrolase</keyword>
<feature type="domain" description="Epoxide hydrolase N-terminal" evidence="5">
    <location>
        <begin position="4"/>
        <end position="109"/>
    </location>
</feature>
<dbReference type="PANTHER" id="PTHR21661:SF35">
    <property type="entry name" value="EPOXIDE HYDROLASE"/>
    <property type="match status" value="1"/>
</dbReference>
<organism evidence="6 7">
    <name type="scientific">Devosia riboflavina</name>
    <dbReference type="NCBI Taxonomy" id="46914"/>
    <lineage>
        <taxon>Bacteria</taxon>
        <taxon>Pseudomonadati</taxon>
        <taxon>Pseudomonadota</taxon>
        <taxon>Alphaproteobacteria</taxon>
        <taxon>Hyphomicrobiales</taxon>
        <taxon>Devosiaceae</taxon>
        <taxon>Devosia</taxon>
    </lineage>
</organism>
<dbReference type="PRINTS" id="PR00412">
    <property type="entry name" value="EPOXHYDRLASE"/>
</dbReference>
<dbReference type="InterPro" id="IPR010497">
    <property type="entry name" value="Epoxide_hydro_N"/>
</dbReference>
<dbReference type="EMBL" id="JQGC01000001">
    <property type="protein sequence ID" value="KFL32918.1"/>
    <property type="molecule type" value="Genomic_DNA"/>
</dbReference>
<evidence type="ECO:0000256" key="4">
    <source>
        <dbReference type="PIRSR" id="PIRSR001112-1"/>
    </source>
</evidence>
<evidence type="ECO:0000313" key="6">
    <source>
        <dbReference type="EMBL" id="KFL32918.1"/>
    </source>
</evidence>
<dbReference type="SUPFAM" id="SSF53474">
    <property type="entry name" value="alpha/beta-Hydrolases"/>
    <property type="match status" value="1"/>
</dbReference>
<dbReference type="AlphaFoldDB" id="A0A087M7R5"/>
<reference evidence="6 7" key="1">
    <citation type="submission" date="2014-08" db="EMBL/GenBank/DDBJ databases">
        <authorList>
            <person name="Hassan Y.I."/>
            <person name="Lepp D."/>
            <person name="Zhou T."/>
        </authorList>
    </citation>
    <scope>NUCLEOTIDE SEQUENCE [LARGE SCALE GENOMIC DNA]</scope>
    <source>
        <strain evidence="6 7">IFO13584</strain>
    </source>
</reference>
<accession>A0A087M7R5</accession>
<comment type="caution">
    <text evidence="6">The sequence shown here is derived from an EMBL/GenBank/DDBJ whole genome shotgun (WGS) entry which is preliminary data.</text>
</comment>
<dbReference type="PANTHER" id="PTHR21661">
    <property type="entry name" value="EPOXIDE HYDROLASE 1-RELATED"/>
    <property type="match status" value="1"/>
</dbReference>
<dbReference type="Proteomes" id="UP000028981">
    <property type="component" value="Unassembled WGS sequence"/>
</dbReference>
<proteinExistence type="inferred from homology"/>
<dbReference type="InterPro" id="IPR016292">
    <property type="entry name" value="Epoxide_hydrolase"/>
</dbReference>
<feature type="active site" description="Proton donor" evidence="4">
    <location>
        <position position="298"/>
    </location>
</feature>
<dbReference type="InterPro" id="IPR029058">
    <property type="entry name" value="AB_hydrolase_fold"/>
</dbReference>
<sequence length="374" mass="40358">MTDIRPFKIAISEAQLADLNQRLANTILASEALGAGWAAGPTADFVTSAIQRLRNGYDWRAQEAAINQHPQFITEIDGQTIHFLHVKTATPNGTPLLLLHGWPGSFVEFLDAIAPLSSAGFDLVIPSLPGFGFSGPTREAGWNDNRIAAALLELMSRLGYQRFGVQGGDAGAVIAPTIARAAPDRVIGVHVNAATMGFIPMGPIEPAEFASFTEAETARLQRLQQFMAERFGFNALQSSRPQAVAYGISDSPAGLIAWLGDMFAGFGDSPDAVAKDKFLTNVLVYWFTGTAASSIRLYYENAHDPEAWSPKPNSGVPTGVAVFARDEVAIRRFAEEGNTIARWTELDSGGHFAAMEVPQVWAEEVTSFFASLKR</sequence>
<dbReference type="OrthoDB" id="27092at2"/>
<keyword evidence="2" id="KW-0058">Aromatic hydrocarbons catabolism</keyword>
<dbReference type="InterPro" id="IPR000639">
    <property type="entry name" value="Epox_hydrolase-like"/>
</dbReference>
<dbReference type="RefSeq" id="WP_035078265.1">
    <property type="nucleotide sequence ID" value="NZ_JQGC01000001.1"/>
</dbReference>